<evidence type="ECO:0000256" key="8">
    <source>
        <dbReference type="ARBA" id="ARBA00022741"/>
    </source>
</evidence>
<feature type="domain" description="FDX-ACB" evidence="18">
    <location>
        <begin position="735"/>
        <end position="824"/>
    </location>
</feature>
<dbReference type="InterPro" id="IPR041616">
    <property type="entry name" value="PheRS_beta_core"/>
</dbReference>
<protein>
    <recommendedName>
        <fullName evidence="15">Phenylalanine--tRNA ligase beta subunit</fullName>
        <ecNumber evidence="15">6.1.1.20</ecNumber>
    </recommendedName>
    <alternativeName>
        <fullName evidence="15">Phenylalanyl-tRNA synthetase beta subunit</fullName>
        <shortName evidence="15">PheRS</shortName>
    </alternativeName>
</protein>
<evidence type="ECO:0000256" key="9">
    <source>
        <dbReference type="ARBA" id="ARBA00022840"/>
    </source>
</evidence>
<dbReference type="InterPro" id="IPR004532">
    <property type="entry name" value="Phe-tRNA-ligase_IIc_bsu_bact"/>
</dbReference>
<evidence type="ECO:0000256" key="6">
    <source>
        <dbReference type="ARBA" id="ARBA00022598"/>
    </source>
</evidence>
<dbReference type="Gene3D" id="2.40.50.140">
    <property type="entry name" value="Nucleic acid-binding proteins"/>
    <property type="match status" value="1"/>
</dbReference>
<evidence type="ECO:0000256" key="3">
    <source>
        <dbReference type="ARBA" id="ARBA00011209"/>
    </source>
</evidence>
<dbReference type="Pfam" id="PF17759">
    <property type="entry name" value="tRNA_synthFbeta"/>
    <property type="match status" value="1"/>
</dbReference>
<dbReference type="GO" id="GO:0006432">
    <property type="term" value="P:phenylalanyl-tRNA aminoacylation"/>
    <property type="evidence" value="ECO:0007669"/>
    <property type="project" value="UniProtKB-UniRule"/>
</dbReference>
<dbReference type="SUPFAM" id="SSF56037">
    <property type="entry name" value="PheT/TilS domain"/>
    <property type="match status" value="1"/>
</dbReference>
<dbReference type="InterPro" id="IPR020825">
    <property type="entry name" value="Phe-tRNA_synthase-like_B3/B4"/>
</dbReference>
<dbReference type="InterPro" id="IPR012340">
    <property type="entry name" value="NA-bd_OB-fold"/>
</dbReference>
<dbReference type="Gene3D" id="3.30.930.10">
    <property type="entry name" value="Bira Bifunctional Protein, Domain 2"/>
    <property type="match status" value="1"/>
</dbReference>
<dbReference type="PANTHER" id="PTHR10947">
    <property type="entry name" value="PHENYLALANYL-TRNA SYNTHETASE BETA CHAIN AND LEUCINE-RICH REPEAT-CONTAINING PROTEIN 47"/>
    <property type="match status" value="1"/>
</dbReference>
<dbReference type="SUPFAM" id="SSF55681">
    <property type="entry name" value="Class II aaRS and biotin synthetases"/>
    <property type="match status" value="1"/>
</dbReference>
<accession>A0A1J4U404</accession>
<dbReference type="AlphaFoldDB" id="A0A1J4U404"/>
<evidence type="ECO:0000313" key="20">
    <source>
        <dbReference type="EMBL" id="OIO18081.1"/>
    </source>
</evidence>
<feature type="binding site" evidence="15">
    <location>
        <position position="496"/>
    </location>
    <ligand>
        <name>Mg(2+)</name>
        <dbReference type="ChEBI" id="CHEBI:18420"/>
        <note>shared with alpha subunit</note>
    </ligand>
</feature>
<dbReference type="SUPFAM" id="SSF46955">
    <property type="entry name" value="Putative DNA-binding domain"/>
    <property type="match status" value="1"/>
</dbReference>
<keyword evidence="13 15" id="KW-0030">Aminoacyl-tRNA synthetase</keyword>
<dbReference type="InterPro" id="IPR005147">
    <property type="entry name" value="tRNA_synthase_B5-dom"/>
</dbReference>
<dbReference type="PROSITE" id="PS51483">
    <property type="entry name" value="B5"/>
    <property type="match status" value="1"/>
</dbReference>
<dbReference type="CDD" id="cd02796">
    <property type="entry name" value="tRNA_bind_bactPheRS"/>
    <property type="match status" value="1"/>
</dbReference>
<comment type="subcellular location">
    <subcellularLocation>
        <location evidence="1 15">Cytoplasm</location>
    </subcellularLocation>
</comment>
<dbReference type="GO" id="GO:0000049">
    <property type="term" value="F:tRNA binding"/>
    <property type="evidence" value="ECO:0007669"/>
    <property type="project" value="UniProtKB-UniRule"/>
</dbReference>
<keyword evidence="12 15" id="KW-0648">Protein biosynthesis</keyword>
<evidence type="ECO:0000256" key="15">
    <source>
        <dbReference type="HAMAP-Rule" id="MF_00283"/>
    </source>
</evidence>
<evidence type="ECO:0000256" key="2">
    <source>
        <dbReference type="ARBA" id="ARBA00008653"/>
    </source>
</evidence>
<dbReference type="SUPFAM" id="SSF50249">
    <property type="entry name" value="Nucleic acid-binding proteins"/>
    <property type="match status" value="1"/>
</dbReference>
<feature type="binding site" evidence="15">
    <location>
        <position position="499"/>
    </location>
    <ligand>
        <name>Mg(2+)</name>
        <dbReference type="ChEBI" id="CHEBI:18420"/>
        <note>shared with alpha subunit</note>
    </ligand>
</feature>
<dbReference type="InterPro" id="IPR045060">
    <property type="entry name" value="Phe-tRNA-ligase_IIc_bsu"/>
</dbReference>
<evidence type="ECO:0000259" key="17">
    <source>
        <dbReference type="PROSITE" id="PS50886"/>
    </source>
</evidence>
<dbReference type="Proteomes" id="UP000182465">
    <property type="component" value="Unassembled WGS sequence"/>
</dbReference>
<dbReference type="Pfam" id="PF03483">
    <property type="entry name" value="B3_4"/>
    <property type="match status" value="1"/>
</dbReference>
<sequence>MLISFNILKNFIEIPKNISPKDVGSELTKSTVEVEKIIDKSGYLKNIYTAKVENILKHPNADKLKLADVLVGEKKFRVVCGGINLREGMITAVALPGAQIRWHGKDGFVELKKTEIRGEKSAGMICAANEIGLYETFPHADMEIMDLSDLNLTVGADLSDALGLNDVIFMIDNKSITNRPDLWSHWGIAREIAAIFNLKLREPKLYNQSALNDARSDVHTKLKIQSSQLKVSIEDYILCPVYFGCVVDDLEIKESPAWLKNVLISLGQKPINNIVDITNYVMFEIGEPLHAFDKDKMDGIVVRRAGKGESMITLDEVERKLDESDLVVADFHRAQSLAGLKGGLLSGVTQKTKSIILEAANFDALTIRRMGLKHGLKTEGSNRWEKGLHPHLAEIGMRRALQLILEVCHGAKISSVIIENKNSDLKPITIETTTKFIQNRIGKKISEKEIVSILSKLGFKVSIKNLNNSKFKLKTSKLFIGVPWWRSTGDILIEEDIVEEVARIYGYDNLAKTHELIELTEAKHQPQYDFEIKIKNYLSVGCGMSEVFNYPWASKKILDSLGINDEKHIEIAHPSAEDNKFLKTSLLSGLIKNVEDNLRFSSSFTLFELARVYLSGYEKFAGDDKLPQQPKMLSGAVVTKADPFLEIKGIVEGIADFKFKTNDFRENELISINRHKSLVILCGQEKIGWLGELKDGYYEKFGFRKKKIAFFEIDFNKLISSRETLLSEKKYSPISEYPCVERDLAFELNYTIKWRDILNEIEGFDALIEHFQFLSVYDLINGKKSLAFRIKYHSNEKTLTDKEVVDIESKIIEKLQKKFAANLRK</sequence>
<dbReference type="Gene3D" id="3.30.56.10">
    <property type="match status" value="2"/>
</dbReference>
<comment type="subunit">
    <text evidence="3 15">Tetramer of two alpha and two beta subunits.</text>
</comment>
<comment type="caution">
    <text evidence="20">The sequence shown here is derived from an EMBL/GenBank/DDBJ whole genome shotgun (WGS) entry which is preliminary data.</text>
</comment>
<keyword evidence="4 15" id="KW-0963">Cytoplasm</keyword>
<feature type="domain" description="TRNA-binding" evidence="17">
    <location>
        <begin position="41"/>
        <end position="159"/>
    </location>
</feature>
<dbReference type="SMART" id="SM00873">
    <property type="entry name" value="B3_4"/>
    <property type="match status" value="1"/>
</dbReference>
<dbReference type="Pfam" id="PF03147">
    <property type="entry name" value="FDX-ACB"/>
    <property type="match status" value="1"/>
</dbReference>
<evidence type="ECO:0000256" key="16">
    <source>
        <dbReference type="PROSITE-ProRule" id="PRU00209"/>
    </source>
</evidence>
<organism evidence="20 21">
    <name type="scientific">Candidatus Kuenenbacteria bacterium CG1_02_38_13</name>
    <dbReference type="NCBI Taxonomy" id="1805235"/>
    <lineage>
        <taxon>Bacteria</taxon>
        <taxon>Candidatus Kueneniibacteriota</taxon>
    </lineage>
</organism>
<evidence type="ECO:0000256" key="1">
    <source>
        <dbReference type="ARBA" id="ARBA00004496"/>
    </source>
</evidence>
<evidence type="ECO:0000256" key="5">
    <source>
        <dbReference type="ARBA" id="ARBA00022555"/>
    </source>
</evidence>
<dbReference type="PROSITE" id="PS50886">
    <property type="entry name" value="TRBD"/>
    <property type="match status" value="1"/>
</dbReference>
<dbReference type="InterPro" id="IPR009061">
    <property type="entry name" value="DNA-bd_dom_put_sf"/>
</dbReference>
<gene>
    <name evidence="15" type="primary">pheT</name>
    <name evidence="20" type="ORF">AUJ29_00600</name>
</gene>
<evidence type="ECO:0000256" key="11">
    <source>
        <dbReference type="ARBA" id="ARBA00022884"/>
    </source>
</evidence>
<dbReference type="HAMAP" id="MF_00283">
    <property type="entry name" value="Phe_tRNA_synth_beta1"/>
    <property type="match status" value="1"/>
</dbReference>
<dbReference type="InterPro" id="IPR036690">
    <property type="entry name" value="Fdx_antiC-bd_sf"/>
</dbReference>
<evidence type="ECO:0000313" key="21">
    <source>
        <dbReference type="Proteomes" id="UP000182465"/>
    </source>
</evidence>
<dbReference type="NCBIfam" id="TIGR00472">
    <property type="entry name" value="pheT_bact"/>
    <property type="match status" value="1"/>
</dbReference>
<evidence type="ECO:0000259" key="19">
    <source>
        <dbReference type="PROSITE" id="PS51483"/>
    </source>
</evidence>
<dbReference type="Gene3D" id="3.30.70.380">
    <property type="entry name" value="Ferrodoxin-fold anticodon-binding domain"/>
    <property type="match status" value="1"/>
</dbReference>
<dbReference type="Gene3D" id="3.50.40.10">
    <property type="entry name" value="Phenylalanyl-trna Synthetase, Chain B, domain 3"/>
    <property type="match status" value="1"/>
</dbReference>
<keyword evidence="10 15" id="KW-0460">Magnesium</keyword>
<feature type="binding site" evidence="15">
    <location>
        <position position="490"/>
    </location>
    <ligand>
        <name>Mg(2+)</name>
        <dbReference type="ChEBI" id="CHEBI:18420"/>
        <note>shared with alpha subunit</note>
    </ligand>
</feature>
<dbReference type="GO" id="GO:0009328">
    <property type="term" value="C:phenylalanine-tRNA ligase complex"/>
    <property type="evidence" value="ECO:0007669"/>
    <property type="project" value="TreeGrafter"/>
</dbReference>
<keyword evidence="8 15" id="KW-0547">Nucleotide-binding</keyword>
<proteinExistence type="inferred from homology"/>
<dbReference type="SUPFAM" id="SSF54991">
    <property type="entry name" value="Anticodon-binding domain of PheRS"/>
    <property type="match status" value="1"/>
</dbReference>
<dbReference type="InterPro" id="IPR045864">
    <property type="entry name" value="aa-tRNA-synth_II/BPL/LPL"/>
</dbReference>
<dbReference type="SMART" id="SM00896">
    <property type="entry name" value="FDX-ACB"/>
    <property type="match status" value="1"/>
</dbReference>
<dbReference type="GO" id="GO:0000287">
    <property type="term" value="F:magnesium ion binding"/>
    <property type="evidence" value="ECO:0007669"/>
    <property type="project" value="UniProtKB-UniRule"/>
</dbReference>
<evidence type="ECO:0000256" key="4">
    <source>
        <dbReference type="ARBA" id="ARBA00022490"/>
    </source>
</evidence>
<evidence type="ECO:0000256" key="10">
    <source>
        <dbReference type="ARBA" id="ARBA00022842"/>
    </source>
</evidence>
<keyword evidence="6 15" id="KW-0436">Ligase</keyword>
<keyword evidence="11 16" id="KW-0694">RNA-binding</keyword>
<feature type="domain" description="B5" evidence="19">
    <location>
        <begin position="425"/>
        <end position="512"/>
    </location>
</feature>
<evidence type="ECO:0000256" key="12">
    <source>
        <dbReference type="ARBA" id="ARBA00022917"/>
    </source>
</evidence>
<name>A0A1J4U404_9BACT</name>
<keyword evidence="7 15" id="KW-0479">Metal-binding</keyword>
<comment type="cofactor">
    <cofactor evidence="15">
        <name>Mg(2+)</name>
        <dbReference type="ChEBI" id="CHEBI:18420"/>
    </cofactor>
    <text evidence="15">Binds 2 magnesium ions per tetramer.</text>
</comment>
<dbReference type="Pfam" id="PF03484">
    <property type="entry name" value="B5"/>
    <property type="match status" value="1"/>
</dbReference>
<keyword evidence="5 16" id="KW-0820">tRNA-binding</keyword>
<evidence type="ECO:0000259" key="18">
    <source>
        <dbReference type="PROSITE" id="PS51447"/>
    </source>
</evidence>
<evidence type="ECO:0000256" key="7">
    <source>
        <dbReference type="ARBA" id="ARBA00022723"/>
    </source>
</evidence>
<reference evidence="20" key="1">
    <citation type="journal article" date="2016" name="Environ. Microbiol.">
        <title>Genomic resolution of a cold subsurface aquifer community provides metabolic insights for novel microbes adapted to high CO concentrations.</title>
        <authorList>
            <person name="Probst A.J."/>
            <person name="Castelle C.J."/>
            <person name="Singh A."/>
            <person name="Brown C.T."/>
            <person name="Anantharaman K."/>
            <person name="Sharon I."/>
            <person name="Hug L.A."/>
            <person name="Burstein D."/>
            <person name="Emerson J.B."/>
            <person name="Thomas B.C."/>
            <person name="Banfield J.F."/>
        </authorList>
    </citation>
    <scope>NUCLEOTIDE SEQUENCE [LARGE SCALE GENOMIC DNA]</scope>
    <source>
        <strain evidence="20">CG1_02_38_13</strain>
    </source>
</reference>
<dbReference type="PROSITE" id="PS51447">
    <property type="entry name" value="FDX_ACB"/>
    <property type="match status" value="1"/>
</dbReference>
<comment type="similarity">
    <text evidence="2 15">Belongs to the phenylalanyl-tRNA synthetase beta subunit family. Type 1 subfamily.</text>
</comment>
<evidence type="ECO:0000256" key="14">
    <source>
        <dbReference type="ARBA" id="ARBA00049255"/>
    </source>
</evidence>
<dbReference type="EMBL" id="MNVB01000015">
    <property type="protein sequence ID" value="OIO18081.1"/>
    <property type="molecule type" value="Genomic_DNA"/>
</dbReference>
<dbReference type="InterPro" id="IPR033714">
    <property type="entry name" value="tRNA_bind_bactPheRS"/>
</dbReference>
<dbReference type="InterPro" id="IPR002547">
    <property type="entry name" value="tRNA-bd_dom"/>
</dbReference>
<dbReference type="InterPro" id="IPR005146">
    <property type="entry name" value="B3/B4_tRNA-bd"/>
</dbReference>
<keyword evidence="9 15" id="KW-0067">ATP-binding</keyword>
<dbReference type="EC" id="6.1.1.20" evidence="15"/>
<dbReference type="PANTHER" id="PTHR10947:SF0">
    <property type="entry name" value="PHENYLALANINE--TRNA LIGASE BETA SUBUNIT"/>
    <property type="match status" value="1"/>
</dbReference>
<dbReference type="Pfam" id="PF01588">
    <property type="entry name" value="tRNA_bind"/>
    <property type="match status" value="1"/>
</dbReference>
<dbReference type="SMART" id="SM00874">
    <property type="entry name" value="B5"/>
    <property type="match status" value="1"/>
</dbReference>
<dbReference type="GO" id="GO:0004826">
    <property type="term" value="F:phenylalanine-tRNA ligase activity"/>
    <property type="evidence" value="ECO:0007669"/>
    <property type="project" value="UniProtKB-UniRule"/>
</dbReference>
<dbReference type="InterPro" id="IPR005121">
    <property type="entry name" value="Fdx_antiC-bd"/>
</dbReference>
<dbReference type="GO" id="GO:0005524">
    <property type="term" value="F:ATP binding"/>
    <property type="evidence" value="ECO:0007669"/>
    <property type="project" value="UniProtKB-UniRule"/>
</dbReference>
<comment type="catalytic activity">
    <reaction evidence="14 15">
        <text>tRNA(Phe) + L-phenylalanine + ATP = L-phenylalanyl-tRNA(Phe) + AMP + diphosphate + H(+)</text>
        <dbReference type="Rhea" id="RHEA:19413"/>
        <dbReference type="Rhea" id="RHEA-COMP:9668"/>
        <dbReference type="Rhea" id="RHEA-COMP:9699"/>
        <dbReference type="ChEBI" id="CHEBI:15378"/>
        <dbReference type="ChEBI" id="CHEBI:30616"/>
        <dbReference type="ChEBI" id="CHEBI:33019"/>
        <dbReference type="ChEBI" id="CHEBI:58095"/>
        <dbReference type="ChEBI" id="CHEBI:78442"/>
        <dbReference type="ChEBI" id="CHEBI:78531"/>
        <dbReference type="ChEBI" id="CHEBI:456215"/>
        <dbReference type="EC" id="6.1.1.20"/>
    </reaction>
</comment>
<evidence type="ECO:0000256" key="13">
    <source>
        <dbReference type="ARBA" id="ARBA00023146"/>
    </source>
</evidence>
<feature type="binding site" evidence="15">
    <location>
        <position position="500"/>
    </location>
    <ligand>
        <name>Mg(2+)</name>
        <dbReference type="ChEBI" id="CHEBI:18420"/>
        <note>shared with alpha subunit</note>
    </ligand>
</feature>